<evidence type="ECO:0000313" key="2">
    <source>
        <dbReference type="Proteomes" id="UP000410492"/>
    </source>
</evidence>
<evidence type="ECO:0000313" key="1">
    <source>
        <dbReference type="EMBL" id="VEN44871.1"/>
    </source>
</evidence>
<gene>
    <name evidence="1" type="ORF">CALMAC_LOCUS7522</name>
</gene>
<proteinExistence type="predicted"/>
<reference evidence="1 2" key="1">
    <citation type="submission" date="2019-01" db="EMBL/GenBank/DDBJ databases">
        <authorList>
            <person name="Sayadi A."/>
        </authorList>
    </citation>
    <scope>NUCLEOTIDE SEQUENCE [LARGE SCALE GENOMIC DNA]</scope>
</reference>
<accession>A0A653CAA9</accession>
<dbReference type="EMBL" id="CAACVG010007332">
    <property type="protein sequence ID" value="VEN44871.1"/>
    <property type="molecule type" value="Genomic_DNA"/>
</dbReference>
<dbReference type="OrthoDB" id="10265969at2759"/>
<organism evidence="1 2">
    <name type="scientific">Callosobruchus maculatus</name>
    <name type="common">Southern cowpea weevil</name>
    <name type="synonym">Pulse bruchid</name>
    <dbReference type="NCBI Taxonomy" id="64391"/>
    <lineage>
        <taxon>Eukaryota</taxon>
        <taxon>Metazoa</taxon>
        <taxon>Ecdysozoa</taxon>
        <taxon>Arthropoda</taxon>
        <taxon>Hexapoda</taxon>
        <taxon>Insecta</taxon>
        <taxon>Pterygota</taxon>
        <taxon>Neoptera</taxon>
        <taxon>Endopterygota</taxon>
        <taxon>Coleoptera</taxon>
        <taxon>Polyphaga</taxon>
        <taxon>Cucujiformia</taxon>
        <taxon>Chrysomeloidea</taxon>
        <taxon>Chrysomelidae</taxon>
        <taxon>Bruchinae</taxon>
        <taxon>Bruchini</taxon>
        <taxon>Callosobruchus</taxon>
    </lineage>
</organism>
<dbReference type="Proteomes" id="UP000410492">
    <property type="component" value="Unassembled WGS sequence"/>
</dbReference>
<sequence length="51" mass="6081">MDICLWCIFNPNTWCCNLLLNKMFKMCSLQNAMPRLVWPLMVRYVKLISSP</sequence>
<keyword evidence="2" id="KW-1185">Reference proteome</keyword>
<protein>
    <submittedName>
        <fullName evidence="1">Uncharacterized protein</fullName>
    </submittedName>
</protein>
<name>A0A653CAA9_CALMS</name>
<dbReference type="AlphaFoldDB" id="A0A653CAA9"/>